<feature type="domain" description="Carrier" evidence="1">
    <location>
        <begin position="1"/>
        <end position="80"/>
    </location>
</feature>
<reference evidence="2 3" key="1">
    <citation type="submission" date="2020-08" db="EMBL/GenBank/DDBJ databases">
        <title>Sequencing the genomes of 1000 actinobacteria strains.</title>
        <authorList>
            <person name="Klenk H.-P."/>
        </authorList>
    </citation>
    <scope>NUCLEOTIDE SEQUENCE [LARGE SCALE GENOMIC DNA]</scope>
    <source>
        <strain evidence="2 3">DSM 45362</strain>
    </source>
</reference>
<dbReference type="AlphaFoldDB" id="A0A841BU27"/>
<evidence type="ECO:0000259" key="1">
    <source>
        <dbReference type="PROSITE" id="PS50075"/>
    </source>
</evidence>
<dbReference type="Proteomes" id="UP000587527">
    <property type="component" value="Unassembled WGS sequence"/>
</dbReference>
<dbReference type="PROSITE" id="PS50075">
    <property type="entry name" value="CARRIER"/>
    <property type="match status" value="1"/>
</dbReference>
<comment type="caution">
    <text evidence="2">The sequence shown here is derived from an EMBL/GenBank/DDBJ whole genome shotgun (WGS) entry which is preliminary data.</text>
</comment>
<evidence type="ECO:0000313" key="2">
    <source>
        <dbReference type="EMBL" id="MBB5872597.1"/>
    </source>
</evidence>
<dbReference type="SUPFAM" id="SSF47336">
    <property type="entry name" value="ACP-like"/>
    <property type="match status" value="1"/>
</dbReference>
<protein>
    <submittedName>
        <fullName evidence="2">Acyl carrier protein</fullName>
    </submittedName>
</protein>
<dbReference type="InterPro" id="IPR009081">
    <property type="entry name" value="PP-bd_ACP"/>
</dbReference>
<evidence type="ECO:0000313" key="3">
    <source>
        <dbReference type="Proteomes" id="UP000587527"/>
    </source>
</evidence>
<organism evidence="2 3">
    <name type="scientific">Allocatelliglobosispora scoriae</name>
    <dbReference type="NCBI Taxonomy" id="643052"/>
    <lineage>
        <taxon>Bacteria</taxon>
        <taxon>Bacillati</taxon>
        <taxon>Actinomycetota</taxon>
        <taxon>Actinomycetes</taxon>
        <taxon>Micromonosporales</taxon>
        <taxon>Micromonosporaceae</taxon>
        <taxon>Allocatelliglobosispora</taxon>
    </lineage>
</organism>
<dbReference type="InterPro" id="IPR036736">
    <property type="entry name" value="ACP-like_sf"/>
</dbReference>
<accession>A0A841BU27</accession>
<dbReference type="Pfam" id="PF00550">
    <property type="entry name" value="PP-binding"/>
    <property type="match status" value="1"/>
</dbReference>
<keyword evidence="3" id="KW-1185">Reference proteome</keyword>
<dbReference type="Gene3D" id="1.10.1200.10">
    <property type="entry name" value="ACP-like"/>
    <property type="match status" value="1"/>
</dbReference>
<gene>
    <name evidence="2" type="ORF">F4553_006031</name>
</gene>
<name>A0A841BU27_9ACTN</name>
<sequence length="85" mass="9083">MSTEVRQFILDAIEDMNYPMDDVDADTSLGSAGVALESLAVAELAVRVEDTYGVKFGDEEAEEISAMTIAELADAIVARRALSQA</sequence>
<proteinExistence type="predicted"/>
<dbReference type="RefSeq" id="WP_184842483.1">
    <property type="nucleotide sequence ID" value="NZ_JACHMN010000003.1"/>
</dbReference>
<dbReference type="EMBL" id="JACHMN010000003">
    <property type="protein sequence ID" value="MBB5872597.1"/>
    <property type="molecule type" value="Genomic_DNA"/>
</dbReference>